<dbReference type="Pfam" id="PF05354">
    <property type="entry name" value="Phage_attach"/>
    <property type="match status" value="1"/>
</dbReference>
<evidence type="ECO:0008006" key="3">
    <source>
        <dbReference type="Google" id="ProtNLM"/>
    </source>
</evidence>
<organism evidence="1 2">
    <name type="scientific">Agrobacterium salinitolerans</name>
    <dbReference type="NCBI Taxonomy" id="1183413"/>
    <lineage>
        <taxon>Bacteria</taxon>
        <taxon>Pseudomonadati</taxon>
        <taxon>Pseudomonadota</taxon>
        <taxon>Alphaproteobacteria</taxon>
        <taxon>Hyphomicrobiales</taxon>
        <taxon>Rhizobiaceae</taxon>
        <taxon>Rhizobium/Agrobacterium group</taxon>
        <taxon>Agrobacterium</taxon>
    </lineage>
</organism>
<sequence>MVSRLFAHASKAIHRTFRETGGALWLREGQTEPNQIDCTFVEKPRVVDVDGFITNSADPQATFLLSDIAAIDPVRAAQKDVFRNEGRDTLTINGRTYDIESCTADGYGWITTTLLRTTA</sequence>
<protein>
    <recommendedName>
        <fullName evidence="3">Head-tail adaptor protein</fullName>
    </recommendedName>
</protein>
<name>A0ABY3BW68_9HYPH</name>
<dbReference type="Proteomes" id="UP000319481">
    <property type="component" value="Unassembled WGS sequence"/>
</dbReference>
<keyword evidence="2" id="KW-1185">Reference proteome</keyword>
<evidence type="ECO:0000313" key="2">
    <source>
        <dbReference type="Proteomes" id="UP000319481"/>
    </source>
</evidence>
<dbReference type="InterPro" id="IPR053734">
    <property type="entry name" value="Phage_Head-Tail_Connect_sf"/>
</dbReference>
<proteinExistence type="predicted"/>
<reference evidence="1 2" key="1">
    <citation type="journal article" date="2019" name="Appl. Microbiol. Biotechnol.">
        <title>Differential efficiency of wild type rhizogenic strains for rol gene transformation of plants.</title>
        <authorList>
            <person name="Desmet S."/>
            <person name="De Keyser E."/>
            <person name="Van Vaerenbergh J."/>
            <person name="Baeyen S."/>
            <person name="Van Huylenbroeck J."/>
            <person name="Geelen D."/>
            <person name="Dhooghe E."/>
        </authorList>
    </citation>
    <scope>NUCLEOTIDE SEQUENCE [LARGE SCALE GENOMIC DNA]</scope>
    <source>
        <strain evidence="1 2">GBBC3283</strain>
    </source>
</reference>
<accession>A0ABY3BW68</accession>
<gene>
    <name evidence="1" type="ORF">EXN23_01000</name>
</gene>
<dbReference type="InterPro" id="IPR008018">
    <property type="entry name" value="Phage_tail_attach_FII"/>
</dbReference>
<dbReference type="Gene3D" id="2.40.10.180">
    <property type="entry name" value="Phage tail proteins"/>
    <property type="match status" value="1"/>
</dbReference>
<dbReference type="EMBL" id="SGNZ01000001">
    <property type="protein sequence ID" value="TRA96847.1"/>
    <property type="molecule type" value="Genomic_DNA"/>
</dbReference>
<dbReference type="RefSeq" id="WP_142911551.1">
    <property type="nucleotide sequence ID" value="NZ_JAPZLP010000001.1"/>
</dbReference>
<evidence type="ECO:0000313" key="1">
    <source>
        <dbReference type="EMBL" id="TRA96847.1"/>
    </source>
</evidence>
<comment type="caution">
    <text evidence="1">The sequence shown here is derived from an EMBL/GenBank/DDBJ whole genome shotgun (WGS) entry which is preliminary data.</text>
</comment>